<dbReference type="Pfam" id="PF14559">
    <property type="entry name" value="TPR_19"/>
    <property type="match status" value="1"/>
</dbReference>
<dbReference type="EMBL" id="JARKIF010000001">
    <property type="protein sequence ID" value="KAJ7650134.1"/>
    <property type="molecule type" value="Genomic_DNA"/>
</dbReference>
<reference evidence="2" key="1">
    <citation type="submission" date="2023-03" db="EMBL/GenBank/DDBJ databases">
        <title>Massive genome expansion in bonnet fungi (Mycena s.s.) driven by repeated elements and novel gene families across ecological guilds.</title>
        <authorList>
            <consortium name="Lawrence Berkeley National Laboratory"/>
            <person name="Harder C.B."/>
            <person name="Miyauchi S."/>
            <person name="Viragh M."/>
            <person name="Kuo A."/>
            <person name="Thoen E."/>
            <person name="Andreopoulos B."/>
            <person name="Lu D."/>
            <person name="Skrede I."/>
            <person name="Drula E."/>
            <person name="Henrissat B."/>
            <person name="Morin E."/>
            <person name="Kohler A."/>
            <person name="Barry K."/>
            <person name="LaButti K."/>
            <person name="Morin E."/>
            <person name="Salamov A."/>
            <person name="Lipzen A."/>
            <person name="Mereny Z."/>
            <person name="Hegedus B."/>
            <person name="Baldrian P."/>
            <person name="Stursova M."/>
            <person name="Weitz H."/>
            <person name="Taylor A."/>
            <person name="Grigoriev I.V."/>
            <person name="Nagy L.G."/>
            <person name="Martin F."/>
            <person name="Kauserud H."/>
        </authorList>
    </citation>
    <scope>NUCLEOTIDE SEQUENCE</scope>
    <source>
        <strain evidence="2">9284</strain>
    </source>
</reference>
<dbReference type="GO" id="GO:0005740">
    <property type="term" value="C:mitochondrial envelope"/>
    <property type="evidence" value="ECO:0007669"/>
    <property type="project" value="TreeGrafter"/>
</dbReference>
<evidence type="ECO:0000313" key="2">
    <source>
        <dbReference type="EMBL" id="KAJ7650134.1"/>
    </source>
</evidence>
<evidence type="ECO:0008006" key="4">
    <source>
        <dbReference type="Google" id="ProtNLM"/>
    </source>
</evidence>
<evidence type="ECO:0000256" key="1">
    <source>
        <dbReference type="SAM" id="MobiDB-lite"/>
    </source>
</evidence>
<dbReference type="GO" id="GO:0012505">
    <property type="term" value="C:endomembrane system"/>
    <property type="evidence" value="ECO:0007669"/>
    <property type="project" value="TreeGrafter"/>
</dbReference>
<accession>A0AAD7CIS3</accession>
<comment type="caution">
    <text evidence="2">The sequence shown here is derived from an EMBL/GenBank/DDBJ whole genome shotgun (WGS) entry which is preliminary data.</text>
</comment>
<dbReference type="GO" id="GO:0043066">
    <property type="term" value="P:negative regulation of apoptotic process"/>
    <property type="evidence" value="ECO:0007669"/>
    <property type="project" value="TreeGrafter"/>
</dbReference>
<dbReference type="GO" id="GO:0044183">
    <property type="term" value="F:protein folding chaperone"/>
    <property type="evidence" value="ECO:0007669"/>
    <property type="project" value="TreeGrafter"/>
</dbReference>
<dbReference type="GO" id="GO:0005829">
    <property type="term" value="C:cytosol"/>
    <property type="evidence" value="ECO:0007669"/>
    <property type="project" value="TreeGrafter"/>
</dbReference>
<dbReference type="AlphaFoldDB" id="A0AAD7CIS3"/>
<sequence length="241" mass="26892">MADFQTTEQKLAIAKDKKAAADNAFKEGKISEALMSYHQSLMYLLGLDKNALQSMGMGTTPAPAPSSSSGPVDPKKEKTEVDEIVEKIYANMSACHLKNKNWKRAQETAEKALAKNEANYKAMYRKGKALMEQGYYERAETVFKDLKTKSAADAPLAEAELVKIRAINKERSRANDKKLKGFLNREPKRTSRISSSPSSRPRLKKSRTMLDTSLACFDLLSLLLNPCGNYPVVYYYKVSSS</sequence>
<feature type="region of interest" description="Disordered" evidence="1">
    <location>
        <begin position="176"/>
        <end position="206"/>
    </location>
</feature>
<evidence type="ECO:0000313" key="3">
    <source>
        <dbReference type="Proteomes" id="UP001221142"/>
    </source>
</evidence>
<name>A0AAD7CIS3_9AGAR</name>
<dbReference type="InterPro" id="IPR011990">
    <property type="entry name" value="TPR-like_helical_dom_sf"/>
</dbReference>
<feature type="region of interest" description="Disordered" evidence="1">
    <location>
        <begin position="56"/>
        <end position="76"/>
    </location>
</feature>
<gene>
    <name evidence="2" type="ORF">FB45DRAFT_997268</name>
</gene>
<organism evidence="2 3">
    <name type="scientific">Roridomyces roridus</name>
    <dbReference type="NCBI Taxonomy" id="1738132"/>
    <lineage>
        <taxon>Eukaryota</taxon>
        <taxon>Fungi</taxon>
        <taxon>Dikarya</taxon>
        <taxon>Basidiomycota</taxon>
        <taxon>Agaricomycotina</taxon>
        <taxon>Agaricomycetes</taxon>
        <taxon>Agaricomycetidae</taxon>
        <taxon>Agaricales</taxon>
        <taxon>Marasmiineae</taxon>
        <taxon>Mycenaceae</taxon>
        <taxon>Roridomyces</taxon>
    </lineage>
</organism>
<feature type="compositionally biased region" description="Low complexity" evidence="1">
    <location>
        <begin position="58"/>
        <end position="71"/>
    </location>
</feature>
<dbReference type="PANTHER" id="PTHR46512:SF1">
    <property type="entry name" value="PEPTIDYLPROLYL ISOMERASE"/>
    <property type="match status" value="1"/>
</dbReference>
<dbReference type="SUPFAM" id="SSF48452">
    <property type="entry name" value="TPR-like"/>
    <property type="match status" value="1"/>
</dbReference>
<proteinExistence type="predicted"/>
<keyword evidence="3" id="KW-1185">Reference proteome</keyword>
<dbReference type="Gene3D" id="1.25.40.10">
    <property type="entry name" value="Tetratricopeptide repeat domain"/>
    <property type="match status" value="1"/>
</dbReference>
<dbReference type="PANTHER" id="PTHR46512">
    <property type="entry name" value="PEPTIDYLPROLYL ISOMERASE"/>
    <property type="match status" value="1"/>
</dbReference>
<protein>
    <recommendedName>
        <fullName evidence="4">TPR-like protein</fullName>
    </recommendedName>
</protein>
<feature type="compositionally biased region" description="Basic and acidic residues" evidence="1">
    <location>
        <begin position="176"/>
        <end position="189"/>
    </location>
</feature>
<dbReference type="Proteomes" id="UP001221142">
    <property type="component" value="Unassembled WGS sequence"/>
</dbReference>
<dbReference type="InterPro" id="IPR050754">
    <property type="entry name" value="FKBP4/5/8-like"/>
</dbReference>
<dbReference type="GO" id="GO:0016020">
    <property type="term" value="C:membrane"/>
    <property type="evidence" value="ECO:0007669"/>
    <property type="project" value="TreeGrafter"/>
</dbReference>